<evidence type="ECO:0000256" key="2">
    <source>
        <dbReference type="ARBA" id="ARBA00022448"/>
    </source>
</evidence>
<evidence type="ECO:0000313" key="10">
    <source>
        <dbReference type="Proteomes" id="UP000193553"/>
    </source>
</evidence>
<evidence type="ECO:0000256" key="1">
    <source>
        <dbReference type="ARBA" id="ARBA00004651"/>
    </source>
</evidence>
<dbReference type="Pfam" id="PF02653">
    <property type="entry name" value="BPD_transp_2"/>
    <property type="match status" value="1"/>
</dbReference>
<dbReference type="PANTHER" id="PTHR32196">
    <property type="entry name" value="ABC TRANSPORTER PERMEASE PROTEIN YPHD-RELATED-RELATED"/>
    <property type="match status" value="1"/>
</dbReference>
<evidence type="ECO:0000256" key="7">
    <source>
        <dbReference type="ARBA" id="ARBA00023136"/>
    </source>
</evidence>
<keyword evidence="7 8" id="KW-0472">Membrane</keyword>
<feature type="transmembrane region" description="Helical" evidence="8">
    <location>
        <begin position="260"/>
        <end position="279"/>
    </location>
</feature>
<comment type="caution">
    <text evidence="9">The sequence shown here is derived from an EMBL/GenBank/DDBJ whole genome shotgun (WGS) entry which is preliminary data.</text>
</comment>
<dbReference type="GO" id="GO:0005886">
    <property type="term" value="C:plasma membrane"/>
    <property type="evidence" value="ECO:0007669"/>
    <property type="project" value="UniProtKB-SubCell"/>
</dbReference>
<dbReference type="InterPro" id="IPR001851">
    <property type="entry name" value="ABC_transp_permease"/>
</dbReference>
<keyword evidence="2" id="KW-0813">Transport</keyword>
<dbReference type="GO" id="GO:0022857">
    <property type="term" value="F:transmembrane transporter activity"/>
    <property type="evidence" value="ECO:0007669"/>
    <property type="project" value="InterPro"/>
</dbReference>
<protein>
    <submittedName>
        <fullName evidence="9">Sugar ABC transporter permease</fullName>
    </submittedName>
</protein>
<feature type="transmembrane region" description="Helical" evidence="8">
    <location>
        <begin position="32"/>
        <end position="52"/>
    </location>
</feature>
<evidence type="ECO:0000256" key="5">
    <source>
        <dbReference type="ARBA" id="ARBA00022692"/>
    </source>
</evidence>
<evidence type="ECO:0000256" key="6">
    <source>
        <dbReference type="ARBA" id="ARBA00022989"/>
    </source>
</evidence>
<evidence type="ECO:0000256" key="8">
    <source>
        <dbReference type="SAM" id="Phobius"/>
    </source>
</evidence>
<feature type="transmembrane region" description="Helical" evidence="8">
    <location>
        <begin position="207"/>
        <end position="227"/>
    </location>
</feature>
<feature type="transmembrane region" description="Helical" evidence="8">
    <location>
        <begin position="127"/>
        <end position="148"/>
    </location>
</feature>
<feature type="transmembrane region" description="Helical" evidence="8">
    <location>
        <begin position="155"/>
        <end position="175"/>
    </location>
</feature>
<dbReference type="EMBL" id="NAFI01000190">
    <property type="protein sequence ID" value="OSJ01838.1"/>
    <property type="molecule type" value="Genomic_DNA"/>
</dbReference>
<sequence>MMAMPMESPITFSNIGKIRWWQRGIFASQTGYVLLALAVLLVVMHFASPYFFTEGNMQNVAKNFSFIAIATLGVTFVIITGGIDLSVGSMMCFSAMITSMVMTELSAPGSPAGSLFVHMAADGKTVLANVPGLILVVSLLAGLGVALLAGLVNGFCIAVLGLSPFVTTLGMLSIVRGLGYVVSNGRGSFPGGPDAGYFYALTSGDVLGVPVPFIYLIVLALAMAVVLHHSSFGRHVFALGGNEKAAELTGIPVVRVKIEVYVICALAAGLQGIIISGWLGSAPANMATSYELNVIAAAVIGGANLAGGIGGPLGAIVGCVLLEVIRNGLVLAQVSSYWQQTLVGVIIILAVLVDRIRSRMI</sequence>
<comment type="subcellular location">
    <subcellularLocation>
        <location evidence="1">Cell membrane</location>
        <topology evidence="1">Multi-pass membrane protein</topology>
    </subcellularLocation>
</comment>
<dbReference type="AlphaFoldDB" id="A0A1X3GST2"/>
<keyword evidence="6 8" id="KW-1133">Transmembrane helix</keyword>
<keyword evidence="3" id="KW-1003">Cell membrane</keyword>
<gene>
    <name evidence="9" type="ORF">BSZ18_39265</name>
</gene>
<name>A0A1X3GST2_9BRAD</name>
<evidence type="ECO:0000313" key="9">
    <source>
        <dbReference type="EMBL" id="OSJ01838.1"/>
    </source>
</evidence>
<proteinExistence type="predicted"/>
<dbReference type="Proteomes" id="UP000193553">
    <property type="component" value="Unassembled WGS sequence"/>
</dbReference>
<feature type="transmembrane region" description="Helical" evidence="8">
    <location>
        <begin position="337"/>
        <end position="356"/>
    </location>
</feature>
<dbReference type="OrthoDB" id="6384190at2"/>
<reference evidence="9 10" key="1">
    <citation type="submission" date="2017-03" db="EMBL/GenBank/DDBJ databases">
        <title>Whole genome sequences of fourteen strains of Bradyrhizobium canariense and one strain of Bradyrhizobium japonicum isolated from Lupinus (Papilionoideae: Genisteae) species in Algeria.</title>
        <authorList>
            <person name="Crovadore J."/>
            <person name="Chekireb D."/>
            <person name="Brachmann A."/>
            <person name="Chablais R."/>
            <person name="Cochard B."/>
            <person name="Lefort F."/>
        </authorList>
    </citation>
    <scope>NUCLEOTIDE SEQUENCE [LARGE SCALE GENOMIC DNA]</scope>
    <source>
        <strain evidence="9 10">UBMA195</strain>
    </source>
</reference>
<organism evidence="9 10">
    <name type="scientific">Bradyrhizobium canariense</name>
    <dbReference type="NCBI Taxonomy" id="255045"/>
    <lineage>
        <taxon>Bacteria</taxon>
        <taxon>Pseudomonadati</taxon>
        <taxon>Pseudomonadota</taxon>
        <taxon>Alphaproteobacteria</taxon>
        <taxon>Hyphomicrobiales</taxon>
        <taxon>Nitrobacteraceae</taxon>
        <taxon>Bradyrhizobium</taxon>
    </lineage>
</organism>
<accession>A0A1X3GST2</accession>
<dbReference type="PANTHER" id="PTHR32196:SF21">
    <property type="entry name" value="ABC TRANSPORTER PERMEASE PROTEIN YPHD-RELATED"/>
    <property type="match status" value="1"/>
</dbReference>
<evidence type="ECO:0000256" key="4">
    <source>
        <dbReference type="ARBA" id="ARBA00022519"/>
    </source>
</evidence>
<evidence type="ECO:0000256" key="3">
    <source>
        <dbReference type="ARBA" id="ARBA00022475"/>
    </source>
</evidence>
<dbReference type="CDD" id="cd06579">
    <property type="entry name" value="TM_PBP1_transp_AraH_like"/>
    <property type="match status" value="1"/>
</dbReference>
<feature type="transmembrane region" description="Helical" evidence="8">
    <location>
        <begin position="64"/>
        <end position="83"/>
    </location>
</feature>
<keyword evidence="5 8" id="KW-0812">Transmembrane</keyword>
<keyword evidence="4" id="KW-0997">Cell inner membrane</keyword>